<accession>A0A1I1IQT9</accession>
<dbReference type="Pfam" id="PF13411">
    <property type="entry name" value="MerR_1"/>
    <property type="match status" value="1"/>
</dbReference>
<dbReference type="SMART" id="SM00422">
    <property type="entry name" value="HTH_MERR"/>
    <property type="match status" value="1"/>
</dbReference>
<dbReference type="PROSITE" id="PS50937">
    <property type="entry name" value="HTH_MERR_2"/>
    <property type="match status" value="1"/>
</dbReference>
<feature type="coiled-coil region" evidence="4">
    <location>
        <begin position="195"/>
        <end position="247"/>
    </location>
</feature>
<dbReference type="EMBL" id="FOMG01000003">
    <property type="protein sequence ID" value="SFC38606.1"/>
    <property type="molecule type" value="Genomic_DNA"/>
</dbReference>
<name>A0A1I1IQT9_9CLOT</name>
<dbReference type="STRING" id="119641.SAMN05421842_10346"/>
<sequence length="317" mass="36758">MNIKTASEKTGLTKKAIKYYENEGLIKPSKKLENNYREYSEDDIVKLNLIGALRALDITIIGIKDVVAGKKSLPETLTDAVKKIDENMNYLERSKLIIESLIEKNLTDYRASGEQIRKLRETLELSKDDKKEFISNTLLRIFPGNFGQVFVNIYEPFLRVTIDNDEKKKIWLKLVEFLDSVDEVEENDYLIKQINNSDTNKLDELKKMLDTQNKDVLNYDENTKNNIVNLQVEFAKSLKESEELKQRVSKGFENLKQSMKIIGPIQKDFEEYLCILNEDFKKYKENATKICSDVNEAVKDKLGFTANELIKTLNEEN</sequence>
<dbReference type="SUPFAM" id="SSF46955">
    <property type="entry name" value="Putative DNA-binding domain"/>
    <property type="match status" value="1"/>
</dbReference>
<dbReference type="AlphaFoldDB" id="A0A1I1IQT9"/>
<keyword evidence="2 6" id="KW-0238">DNA-binding</keyword>
<dbReference type="InterPro" id="IPR000551">
    <property type="entry name" value="MerR-type_HTH_dom"/>
</dbReference>
<dbReference type="Gene3D" id="1.10.1660.10">
    <property type="match status" value="1"/>
</dbReference>
<dbReference type="InterPro" id="IPR009061">
    <property type="entry name" value="DNA-bd_dom_put_sf"/>
</dbReference>
<dbReference type="CDD" id="cd00592">
    <property type="entry name" value="HTH_MerR-like"/>
    <property type="match status" value="1"/>
</dbReference>
<keyword evidence="1" id="KW-0805">Transcription regulation</keyword>
<keyword evidence="3" id="KW-0804">Transcription</keyword>
<keyword evidence="7" id="KW-1185">Reference proteome</keyword>
<proteinExistence type="predicted"/>
<evidence type="ECO:0000313" key="6">
    <source>
        <dbReference type="EMBL" id="SFC38606.1"/>
    </source>
</evidence>
<evidence type="ECO:0000313" key="7">
    <source>
        <dbReference type="Proteomes" id="UP000199263"/>
    </source>
</evidence>
<dbReference type="Proteomes" id="UP000199263">
    <property type="component" value="Unassembled WGS sequence"/>
</dbReference>
<keyword evidence="4" id="KW-0175">Coiled coil</keyword>
<gene>
    <name evidence="6" type="ORF">SAMN05421842_10346</name>
</gene>
<feature type="domain" description="HTH merR-type" evidence="5">
    <location>
        <begin position="1"/>
        <end position="69"/>
    </location>
</feature>
<evidence type="ECO:0000256" key="1">
    <source>
        <dbReference type="ARBA" id="ARBA00023015"/>
    </source>
</evidence>
<evidence type="ECO:0000256" key="4">
    <source>
        <dbReference type="SAM" id="Coils"/>
    </source>
</evidence>
<dbReference type="GO" id="GO:0003700">
    <property type="term" value="F:DNA-binding transcription factor activity"/>
    <property type="evidence" value="ECO:0007669"/>
    <property type="project" value="InterPro"/>
</dbReference>
<evidence type="ECO:0000259" key="5">
    <source>
        <dbReference type="PROSITE" id="PS50937"/>
    </source>
</evidence>
<dbReference type="PANTHER" id="PTHR30204:SF94">
    <property type="entry name" value="HEAVY METAL-DEPENDENT TRANSCRIPTIONAL REGULATOR HI_0293-RELATED"/>
    <property type="match status" value="1"/>
</dbReference>
<organism evidence="6 7">
    <name type="scientific">Clostridium uliginosum</name>
    <dbReference type="NCBI Taxonomy" id="119641"/>
    <lineage>
        <taxon>Bacteria</taxon>
        <taxon>Bacillati</taxon>
        <taxon>Bacillota</taxon>
        <taxon>Clostridia</taxon>
        <taxon>Eubacteriales</taxon>
        <taxon>Clostridiaceae</taxon>
        <taxon>Clostridium</taxon>
    </lineage>
</organism>
<protein>
    <submittedName>
        <fullName evidence="6">DNA-binding transcriptional regulator, MerR family</fullName>
    </submittedName>
</protein>
<dbReference type="GO" id="GO:0003677">
    <property type="term" value="F:DNA binding"/>
    <property type="evidence" value="ECO:0007669"/>
    <property type="project" value="UniProtKB-KW"/>
</dbReference>
<evidence type="ECO:0000256" key="2">
    <source>
        <dbReference type="ARBA" id="ARBA00023125"/>
    </source>
</evidence>
<evidence type="ECO:0000256" key="3">
    <source>
        <dbReference type="ARBA" id="ARBA00023163"/>
    </source>
</evidence>
<dbReference type="RefSeq" id="WP_090088675.1">
    <property type="nucleotide sequence ID" value="NZ_FOMG01000003.1"/>
</dbReference>
<reference evidence="6 7" key="1">
    <citation type="submission" date="2016-10" db="EMBL/GenBank/DDBJ databases">
        <authorList>
            <person name="de Groot N.N."/>
        </authorList>
    </citation>
    <scope>NUCLEOTIDE SEQUENCE [LARGE SCALE GENOMIC DNA]</scope>
    <source>
        <strain evidence="6 7">DSM 12992</strain>
    </source>
</reference>
<dbReference type="PANTHER" id="PTHR30204">
    <property type="entry name" value="REDOX-CYCLING DRUG-SENSING TRANSCRIPTIONAL ACTIVATOR SOXR"/>
    <property type="match status" value="1"/>
</dbReference>
<dbReference type="OrthoDB" id="9791488at2"/>
<dbReference type="InterPro" id="IPR047057">
    <property type="entry name" value="MerR_fam"/>
</dbReference>